<dbReference type="CDD" id="cd16917">
    <property type="entry name" value="HATPase_UhpB-NarQ-NarX-like"/>
    <property type="match status" value="1"/>
</dbReference>
<keyword evidence="8" id="KW-0808">Transferase</keyword>
<comment type="function">
    <text evidence="14">Member of the two-component regulatory system NreB/NreC involved in the control of dissimilatory nitrate/nitrite reduction in response to oxygen. NreB functions as a direct oxygen sensor histidine kinase which is autophosphorylated, in the absence of oxygen, probably at the conserved histidine residue, and transfers its phosphate group probably to a conserved aspartate residue of NreC. NreB/NreC activates the expression of the nitrate (narGHJI) and nitrite (nir) reductase operons, as well as the putative nitrate transporter gene narT.</text>
</comment>
<evidence type="ECO:0000256" key="17">
    <source>
        <dbReference type="SAM" id="SignalP"/>
    </source>
</evidence>
<evidence type="ECO:0000313" key="19">
    <source>
        <dbReference type="EMBL" id="TDW96737.1"/>
    </source>
</evidence>
<dbReference type="SMART" id="SM00387">
    <property type="entry name" value="HATPase_c"/>
    <property type="match status" value="1"/>
</dbReference>
<keyword evidence="12" id="KW-0902">Two-component regulatory system</keyword>
<keyword evidence="10 19" id="KW-0418">Kinase</keyword>
<feature type="chain" id="PRO_5020640863" description="Oxygen sensor histidine kinase NreB" evidence="17">
    <location>
        <begin position="19"/>
        <end position="583"/>
    </location>
</feature>
<dbReference type="InterPro" id="IPR011990">
    <property type="entry name" value="TPR-like_helical_dom_sf"/>
</dbReference>
<dbReference type="PANTHER" id="PTHR24421:SF58">
    <property type="entry name" value="SIGNAL TRANSDUCTION HISTIDINE-PROTEIN KINASE_PHOSPHATASE UHPB"/>
    <property type="match status" value="1"/>
</dbReference>
<dbReference type="Pfam" id="PF07730">
    <property type="entry name" value="HisKA_3"/>
    <property type="match status" value="1"/>
</dbReference>
<evidence type="ECO:0000256" key="10">
    <source>
        <dbReference type="ARBA" id="ARBA00022777"/>
    </source>
</evidence>
<evidence type="ECO:0000256" key="3">
    <source>
        <dbReference type="ARBA" id="ARBA00004496"/>
    </source>
</evidence>
<keyword evidence="9" id="KW-0479">Metal-binding</keyword>
<dbReference type="GO" id="GO:0051539">
    <property type="term" value="F:4 iron, 4 sulfur cluster binding"/>
    <property type="evidence" value="ECO:0007669"/>
    <property type="project" value="UniProtKB-KW"/>
</dbReference>
<accession>A0A4R8DGY2</accession>
<evidence type="ECO:0000259" key="18">
    <source>
        <dbReference type="PROSITE" id="PS50109"/>
    </source>
</evidence>
<keyword evidence="7" id="KW-0963">Cytoplasm</keyword>
<evidence type="ECO:0000256" key="5">
    <source>
        <dbReference type="ARBA" id="ARBA00017322"/>
    </source>
</evidence>
<feature type="domain" description="Histidine kinase" evidence="18">
    <location>
        <begin position="391"/>
        <end position="583"/>
    </location>
</feature>
<dbReference type="GO" id="GO:0005737">
    <property type="term" value="C:cytoplasm"/>
    <property type="evidence" value="ECO:0007669"/>
    <property type="project" value="UniProtKB-SubCell"/>
</dbReference>
<evidence type="ECO:0000256" key="11">
    <source>
        <dbReference type="ARBA" id="ARBA00023004"/>
    </source>
</evidence>
<gene>
    <name evidence="19" type="ORF">EDB95_4573</name>
</gene>
<evidence type="ECO:0000256" key="13">
    <source>
        <dbReference type="ARBA" id="ARBA00023014"/>
    </source>
</evidence>
<evidence type="ECO:0000256" key="8">
    <source>
        <dbReference type="ARBA" id="ARBA00022679"/>
    </source>
</evidence>
<evidence type="ECO:0000313" key="20">
    <source>
        <dbReference type="Proteomes" id="UP000294498"/>
    </source>
</evidence>
<dbReference type="GO" id="GO:0016020">
    <property type="term" value="C:membrane"/>
    <property type="evidence" value="ECO:0007669"/>
    <property type="project" value="InterPro"/>
</dbReference>
<dbReference type="InterPro" id="IPR019734">
    <property type="entry name" value="TPR_rpt"/>
</dbReference>
<dbReference type="AlphaFoldDB" id="A0A4R8DGY2"/>
<dbReference type="PANTHER" id="PTHR24421">
    <property type="entry name" value="NITRATE/NITRITE SENSOR PROTEIN NARX-RELATED"/>
    <property type="match status" value="1"/>
</dbReference>
<keyword evidence="13" id="KW-0411">Iron-sulfur</keyword>
<dbReference type="InterPro" id="IPR036890">
    <property type="entry name" value="HATPase_C_sf"/>
</dbReference>
<name>A0A4R8DGY2_9BACT</name>
<dbReference type="OrthoDB" id="617348at2"/>
<dbReference type="PROSITE" id="PS50109">
    <property type="entry name" value="HIS_KIN"/>
    <property type="match status" value="1"/>
</dbReference>
<dbReference type="Pfam" id="PF02518">
    <property type="entry name" value="HATPase_c"/>
    <property type="match status" value="1"/>
</dbReference>
<organism evidence="19 20">
    <name type="scientific">Dinghuibacter silviterrae</name>
    <dbReference type="NCBI Taxonomy" id="1539049"/>
    <lineage>
        <taxon>Bacteria</taxon>
        <taxon>Pseudomonadati</taxon>
        <taxon>Bacteroidota</taxon>
        <taxon>Chitinophagia</taxon>
        <taxon>Chitinophagales</taxon>
        <taxon>Chitinophagaceae</taxon>
        <taxon>Dinghuibacter</taxon>
    </lineage>
</organism>
<keyword evidence="11" id="KW-0408">Iron</keyword>
<evidence type="ECO:0000256" key="15">
    <source>
        <dbReference type="ARBA" id="ARBA00030800"/>
    </source>
</evidence>
<dbReference type="InterPro" id="IPR003594">
    <property type="entry name" value="HATPase_dom"/>
</dbReference>
<dbReference type="SUPFAM" id="SSF48452">
    <property type="entry name" value="TPR-like"/>
    <property type="match status" value="2"/>
</dbReference>
<dbReference type="GO" id="GO:0000155">
    <property type="term" value="F:phosphorelay sensor kinase activity"/>
    <property type="evidence" value="ECO:0007669"/>
    <property type="project" value="InterPro"/>
</dbReference>
<keyword evidence="6" id="KW-0004">4Fe-4S</keyword>
<evidence type="ECO:0000256" key="16">
    <source>
        <dbReference type="SAM" id="Phobius"/>
    </source>
</evidence>
<dbReference type="SMART" id="SM00028">
    <property type="entry name" value="TPR"/>
    <property type="match status" value="5"/>
</dbReference>
<feature type="signal peptide" evidence="17">
    <location>
        <begin position="1"/>
        <end position="18"/>
    </location>
</feature>
<dbReference type="Gene3D" id="1.25.40.10">
    <property type="entry name" value="Tetratricopeptide repeat domain"/>
    <property type="match status" value="2"/>
</dbReference>
<comment type="caution">
    <text evidence="19">The sequence shown here is derived from an EMBL/GenBank/DDBJ whole genome shotgun (WGS) entry which is preliminary data.</text>
</comment>
<dbReference type="EMBL" id="SODV01000002">
    <property type="protein sequence ID" value="TDW96737.1"/>
    <property type="molecule type" value="Genomic_DNA"/>
</dbReference>
<keyword evidence="16" id="KW-1133">Transmembrane helix</keyword>
<keyword evidence="16" id="KW-0812">Transmembrane</keyword>
<dbReference type="Gene3D" id="1.20.5.1930">
    <property type="match status" value="1"/>
</dbReference>
<evidence type="ECO:0000256" key="7">
    <source>
        <dbReference type="ARBA" id="ARBA00022490"/>
    </source>
</evidence>
<keyword evidence="20" id="KW-1185">Reference proteome</keyword>
<feature type="transmembrane region" description="Helical" evidence="16">
    <location>
        <begin position="339"/>
        <end position="356"/>
    </location>
</feature>
<dbReference type="Gene3D" id="3.30.565.10">
    <property type="entry name" value="Histidine kinase-like ATPase, C-terminal domain"/>
    <property type="match status" value="1"/>
</dbReference>
<evidence type="ECO:0000256" key="2">
    <source>
        <dbReference type="ARBA" id="ARBA00001966"/>
    </source>
</evidence>
<keyword evidence="16" id="KW-0472">Membrane</keyword>
<evidence type="ECO:0000256" key="14">
    <source>
        <dbReference type="ARBA" id="ARBA00024827"/>
    </source>
</evidence>
<proteinExistence type="predicted"/>
<keyword evidence="17" id="KW-0732">Signal</keyword>
<comment type="cofactor">
    <cofactor evidence="2">
        <name>[4Fe-4S] cluster</name>
        <dbReference type="ChEBI" id="CHEBI:49883"/>
    </cofactor>
</comment>
<comment type="catalytic activity">
    <reaction evidence="1">
        <text>ATP + protein L-histidine = ADP + protein N-phospho-L-histidine.</text>
        <dbReference type="EC" id="2.7.13.3"/>
    </reaction>
</comment>
<evidence type="ECO:0000256" key="1">
    <source>
        <dbReference type="ARBA" id="ARBA00000085"/>
    </source>
</evidence>
<evidence type="ECO:0000256" key="12">
    <source>
        <dbReference type="ARBA" id="ARBA00023012"/>
    </source>
</evidence>
<dbReference type="Proteomes" id="UP000294498">
    <property type="component" value="Unassembled WGS sequence"/>
</dbReference>
<evidence type="ECO:0000256" key="4">
    <source>
        <dbReference type="ARBA" id="ARBA00012438"/>
    </source>
</evidence>
<evidence type="ECO:0000256" key="9">
    <source>
        <dbReference type="ARBA" id="ARBA00022723"/>
    </source>
</evidence>
<dbReference type="EC" id="2.7.13.3" evidence="4"/>
<comment type="subcellular location">
    <subcellularLocation>
        <location evidence="3">Cytoplasm</location>
    </subcellularLocation>
</comment>
<protein>
    <recommendedName>
        <fullName evidence="5">Oxygen sensor histidine kinase NreB</fullName>
        <ecNumber evidence="4">2.7.13.3</ecNumber>
    </recommendedName>
    <alternativeName>
        <fullName evidence="15">Nitrogen regulation protein B</fullName>
    </alternativeName>
</protein>
<dbReference type="PRINTS" id="PR00344">
    <property type="entry name" value="BCTRLSENSOR"/>
</dbReference>
<dbReference type="GO" id="GO:0046872">
    <property type="term" value="F:metal ion binding"/>
    <property type="evidence" value="ECO:0007669"/>
    <property type="project" value="UniProtKB-KW"/>
</dbReference>
<sequence length="583" mass="65565">MRYLFCLWLCLWCATVLSQDADSLRARYVRAGAFLQVGRRDYPGALAYYQQMLALDKARQDYSHTIDDYNSILNLYFYMGDYPNAMKTTLEGLALVEGKGDSLQMARYNNILGFIYEKTGDTSQSAYYYNLYLRQSERAQNKLFTADAFDDIGGLQVAGGHYQDALASLSKAYALYGQVKDTDRLVYTACKISQAYEGMGNYRQALVYAKRTLVFVTNENEYDQAGYYINIGDIYRGLSDLGHAEEMTRKGLALSQSIQHRGNVMAALLSLSDIFALQGRYDSAFSYYRQYDSLRDSLGNAESRRQIAEMHERYAVDKKDREIQLQKEQLARKSQERNVFLFSTLFLVAIILLLYSRRRLKLRAEREARLNRQKSELFGTIMSVQDGERKRIAQDIHDTLGSILSAAKLSLSRLDKTSFTPSQVQAYQTSLELLDQAAAELRNIARNIMPAGLSKIGLPAAVKGLLDTLGSGPGLSINFNTHGLEERLPEALEISLYRVILELINNVIKHARATRLTVQLIRHPTYINIVVEDDGIGLDPQPGAVKGIGLNSIISRISYLKGTIDIDSKRGAGTTVLIDIPCP</sequence>
<dbReference type="InterPro" id="IPR005467">
    <property type="entry name" value="His_kinase_dom"/>
</dbReference>
<dbReference type="InterPro" id="IPR011712">
    <property type="entry name" value="Sig_transdc_His_kin_sub3_dim/P"/>
</dbReference>
<dbReference type="GO" id="GO:0046983">
    <property type="term" value="F:protein dimerization activity"/>
    <property type="evidence" value="ECO:0007669"/>
    <property type="project" value="InterPro"/>
</dbReference>
<dbReference type="SUPFAM" id="SSF55874">
    <property type="entry name" value="ATPase domain of HSP90 chaperone/DNA topoisomerase II/histidine kinase"/>
    <property type="match status" value="1"/>
</dbReference>
<evidence type="ECO:0000256" key="6">
    <source>
        <dbReference type="ARBA" id="ARBA00022485"/>
    </source>
</evidence>
<dbReference type="InterPro" id="IPR050482">
    <property type="entry name" value="Sensor_HK_TwoCompSys"/>
</dbReference>
<reference evidence="19 20" key="1">
    <citation type="submission" date="2019-03" db="EMBL/GenBank/DDBJ databases">
        <title>Genomic Encyclopedia of Type Strains, Phase IV (KMG-IV): sequencing the most valuable type-strain genomes for metagenomic binning, comparative biology and taxonomic classification.</title>
        <authorList>
            <person name="Goeker M."/>
        </authorList>
    </citation>
    <scope>NUCLEOTIDE SEQUENCE [LARGE SCALE GENOMIC DNA]</scope>
    <source>
        <strain evidence="19 20">DSM 100059</strain>
    </source>
</reference>
<dbReference type="InterPro" id="IPR004358">
    <property type="entry name" value="Sig_transdc_His_kin-like_C"/>
</dbReference>